<proteinExistence type="predicted"/>
<dbReference type="NCBIfam" id="TIGR03642">
    <property type="entry name" value="cas_csx14"/>
    <property type="match status" value="1"/>
</dbReference>
<evidence type="ECO:0000313" key="4">
    <source>
        <dbReference type="Proteomes" id="UP000680656"/>
    </source>
</evidence>
<dbReference type="InterPro" id="IPR019092">
    <property type="entry name" value="SSO2081-like_dom"/>
</dbReference>
<protein>
    <submittedName>
        <fullName evidence="3">CRISPR-associated protein Csx14</fullName>
    </submittedName>
</protein>
<dbReference type="Proteomes" id="UP000680656">
    <property type="component" value="Chromosome"/>
</dbReference>
<dbReference type="InterPro" id="IPR056479">
    <property type="entry name" value="CARF-assoc_HTH"/>
</dbReference>
<dbReference type="AlphaFoldDB" id="A0A8E7EGY7"/>
<dbReference type="CDD" id="cd09723">
    <property type="entry name" value="Csx1_III-U"/>
    <property type="match status" value="1"/>
</dbReference>
<feature type="domain" description="CARF-associated helix-turn-helix" evidence="2">
    <location>
        <begin position="200"/>
        <end position="253"/>
    </location>
</feature>
<evidence type="ECO:0000259" key="1">
    <source>
        <dbReference type="Pfam" id="PF09623"/>
    </source>
</evidence>
<name>A0A8E7EGY7_9EURY</name>
<dbReference type="Pfam" id="PF24744">
    <property type="entry name" value="CARF-assoc_HTH"/>
    <property type="match status" value="1"/>
</dbReference>
<dbReference type="InterPro" id="IPR019848">
    <property type="entry name" value="CRISPR-assoc_prot_Csx14"/>
</dbReference>
<dbReference type="RefSeq" id="WP_214419189.1">
    <property type="nucleotide sequence ID" value="NZ_CP075546.1"/>
</dbReference>
<gene>
    <name evidence="3" type="ORF">KHC33_13745</name>
</gene>
<dbReference type="EMBL" id="CP075546">
    <property type="protein sequence ID" value="QVV88377.1"/>
    <property type="molecule type" value="Genomic_DNA"/>
</dbReference>
<evidence type="ECO:0000313" key="3">
    <source>
        <dbReference type="EMBL" id="QVV88377.1"/>
    </source>
</evidence>
<keyword evidence="4" id="KW-1185">Reference proteome</keyword>
<feature type="domain" description="CRISPR system ring nuclease SSO2081-like" evidence="1">
    <location>
        <begin position="18"/>
        <end position="196"/>
    </location>
</feature>
<sequence>MYHKPNEKTAVIAPIGTSPPVITAGIDAIDEPVSDLVLLSTQDEQVLAGCQVVSLGLKSRYPHIRVHFEYLPFDDISSDDENLKFMAIAARVIKKEREEFGCGRILLNVAGGRKNMCITLALLGQLLNVDGVFHIVNHEVKLFNQHLERIRPTMMRLFRTENEEEKSQIYHENQEMFEFMLFPPRNEYELIRIPTLPYPVSFISSLLSRVVFDPYTLNKEDCSLLLHHGILEQNGNNLYISDYGAKFLDVLVGKG</sequence>
<reference evidence="3 4" key="1">
    <citation type="submission" date="2021-05" db="EMBL/GenBank/DDBJ databases">
        <title>A novel Methanospirillum isolate from a pyrite-forming mixed culture.</title>
        <authorList>
            <person name="Bunk B."/>
            <person name="Sproer C."/>
            <person name="Spring S."/>
            <person name="Pester M."/>
        </authorList>
    </citation>
    <scope>NUCLEOTIDE SEQUENCE [LARGE SCALE GENOMIC DNA]</scope>
    <source>
        <strain evidence="3 4">J.3.6.1-F.2.7.3</strain>
    </source>
</reference>
<organism evidence="3 4">
    <name type="scientific">Methanospirillum purgamenti</name>
    <dbReference type="NCBI Taxonomy" id="2834276"/>
    <lineage>
        <taxon>Archaea</taxon>
        <taxon>Methanobacteriati</taxon>
        <taxon>Methanobacteriota</taxon>
        <taxon>Stenosarchaea group</taxon>
        <taxon>Methanomicrobia</taxon>
        <taxon>Methanomicrobiales</taxon>
        <taxon>Methanospirillaceae</taxon>
        <taxon>Methanospirillum</taxon>
    </lineage>
</organism>
<evidence type="ECO:0000259" key="2">
    <source>
        <dbReference type="Pfam" id="PF24744"/>
    </source>
</evidence>
<accession>A0A8E7EGY7</accession>
<dbReference type="KEGG" id="mrtj:KHC33_13745"/>
<dbReference type="GeneID" id="65098267"/>
<dbReference type="Pfam" id="PF09623">
    <property type="entry name" value="Cas_NE0113"/>
    <property type="match status" value="1"/>
</dbReference>